<name>A0A8K0GZ06_9ROSA</name>
<feature type="domain" description="DC1" evidence="2">
    <location>
        <begin position="64"/>
        <end position="108"/>
    </location>
</feature>
<organism evidence="3 4">
    <name type="scientific">Rhamnella rubrinervis</name>
    <dbReference type="NCBI Taxonomy" id="2594499"/>
    <lineage>
        <taxon>Eukaryota</taxon>
        <taxon>Viridiplantae</taxon>
        <taxon>Streptophyta</taxon>
        <taxon>Embryophyta</taxon>
        <taxon>Tracheophyta</taxon>
        <taxon>Spermatophyta</taxon>
        <taxon>Magnoliopsida</taxon>
        <taxon>eudicotyledons</taxon>
        <taxon>Gunneridae</taxon>
        <taxon>Pentapetalae</taxon>
        <taxon>rosids</taxon>
        <taxon>fabids</taxon>
        <taxon>Rosales</taxon>
        <taxon>Rhamnaceae</taxon>
        <taxon>rhamnoid group</taxon>
        <taxon>Rhamneae</taxon>
        <taxon>Rhamnella</taxon>
    </lineage>
</organism>
<dbReference type="SUPFAM" id="SSF57889">
    <property type="entry name" value="Cysteine-rich domain"/>
    <property type="match status" value="2"/>
</dbReference>
<dbReference type="PANTHER" id="PTHR46288">
    <property type="entry name" value="PHORBOL-ESTER/DAG-TYPE DOMAIN-CONTAINING PROTEIN"/>
    <property type="match status" value="1"/>
</dbReference>
<dbReference type="PANTHER" id="PTHR46288:SF17">
    <property type="entry name" value="CYSTEINE_HISTIDINE-RICH C1 DOMAIN PROTEIN"/>
    <property type="match status" value="1"/>
</dbReference>
<reference evidence="3" key="1">
    <citation type="submission" date="2020-03" db="EMBL/GenBank/DDBJ databases">
        <title>A high-quality chromosome-level genome assembly of a woody plant with both climbing and erect habits, Rhamnella rubrinervis.</title>
        <authorList>
            <person name="Lu Z."/>
            <person name="Yang Y."/>
            <person name="Zhu X."/>
            <person name="Sun Y."/>
        </authorList>
    </citation>
    <scope>NUCLEOTIDE SEQUENCE</scope>
    <source>
        <strain evidence="3">BYM</strain>
        <tissue evidence="3">Leaf</tissue>
    </source>
</reference>
<gene>
    <name evidence="3" type="ORF">FNV43_RR16569</name>
</gene>
<sequence length="408" mass="46143">MESFYHFSHEHQLGLTRSPHKENISCSGCNLKILSDRDLYSCKACPFFLHHVCYNMPRRTQHPAHPSHYLTLHPKPSGKNMRCGACGGHVNGFHYTCAECGLYYHTLCLAMPLSISVSSHTHNLKLTFSAPYDFCCDICNKPCYKIGWLYRCQFCEYDTHLSCAISNRKGRVSNLQHQIAPFPNNATTSTTRLQSTSYLSTTPKGIIRSVDYTSEVDELMELVTQGHYLKLVGPSPSPGNPISENLSTTHSYQFSEACFSIDLDRSYSNYGHHRTNLAKRQANSIDQVSKGTTAMPNMIIVSNSKQNKQQPTTRALNMGLAEDHRLKQAYLIRTPSTLPFMEDLDQKEKKRKATIDLNKGKATKSDQVVVPSSSFAMHDKSKRSGWQNFLSCILPSYENKHYGKNYNC</sequence>
<evidence type="ECO:0000256" key="1">
    <source>
        <dbReference type="ARBA" id="ARBA00022737"/>
    </source>
</evidence>
<keyword evidence="4" id="KW-1185">Reference proteome</keyword>
<accession>A0A8K0GZ06</accession>
<comment type="caution">
    <text evidence="3">The sequence shown here is derived from an EMBL/GenBank/DDBJ whole genome shotgun (WGS) entry which is preliminary data.</text>
</comment>
<dbReference type="AlphaFoldDB" id="A0A8K0GZ06"/>
<feature type="domain" description="DC1" evidence="2">
    <location>
        <begin position="119"/>
        <end position="164"/>
    </location>
</feature>
<dbReference type="InterPro" id="IPR046349">
    <property type="entry name" value="C1-like_sf"/>
</dbReference>
<dbReference type="InterPro" id="IPR004146">
    <property type="entry name" value="DC1"/>
</dbReference>
<feature type="domain" description="DC1" evidence="2">
    <location>
        <begin position="7"/>
        <end position="53"/>
    </location>
</feature>
<evidence type="ECO:0000259" key="2">
    <source>
        <dbReference type="Pfam" id="PF03107"/>
    </source>
</evidence>
<dbReference type="Proteomes" id="UP000796880">
    <property type="component" value="Unassembled WGS sequence"/>
</dbReference>
<evidence type="ECO:0000313" key="3">
    <source>
        <dbReference type="EMBL" id="KAF3442653.1"/>
    </source>
</evidence>
<evidence type="ECO:0000313" key="4">
    <source>
        <dbReference type="Proteomes" id="UP000796880"/>
    </source>
</evidence>
<dbReference type="EMBL" id="VOIH02000007">
    <property type="protein sequence ID" value="KAF3442653.1"/>
    <property type="molecule type" value="Genomic_DNA"/>
</dbReference>
<proteinExistence type="predicted"/>
<dbReference type="OrthoDB" id="1483207at2759"/>
<protein>
    <recommendedName>
        <fullName evidence="2">DC1 domain-containing protein</fullName>
    </recommendedName>
</protein>
<dbReference type="Pfam" id="PF03107">
    <property type="entry name" value="C1_2"/>
    <property type="match status" value="3"/>
</dbReference>
<keyword evidence="1" id="KW-0677">Repeat</keyword>